<keyword evidence="3 8" id="KW-0812">Transmembrane</keyword>
<sequence>MDYLQLVFHPVALYQLAAFPWAFLYGYLSSFGHLPITPRFIYLLFGGIVLSCVSMGPYAVVIFIPALGSIVLFHIISWQSVHWWALALQMVWQTACHLWLLYKEYYLQEEITLRLSIMISALMLLTQKITTLALDIHERKVRIIPVDGGMKNWFFSGSAHNILIFLSYLLFFPALLGGPLCSFVEFHHHVTVAPRCNYLCFKQVAKGFFFALILQMLRSLVSVNLSFQLSLMTCRHLNCVCIMWTTALLFKLTYYFHWLLDESLFCAAGFLTAYHVDGFQVTFCDTDIWTLETTHKISVFTRTWNKSTASWLRRIIFEKCKIGSLLMTFAFSAWWHGLHPGHIFGFLCWALLVKADYRIHKYFNPCQQSWCTRVLYRIFTWLHTQLIVAFLIVAIEMRSIKIIWSLCLSYNCYFPILYCLSLISSIKRK</sequence>
<evidence type="ECO:0000256" key="3">
    <source>
        <dbReference type="ARBA" id="ARBA00022692"/>
    </source>
</evidence>
<keyword evidence="5 8" id="KW-1133">Transmembrane helix</keyword>
<dbReference type="GeneID" id="100487840"/>
<evidence type="ECO:0000256" key="5">
    <source>
        <dbReference type="ARBA" id="ARBA00022989"/>
    </source>
</evidence>
<feature type="transmembrane region" description="Helical" evidence="8">
    <location>
        <begin position="374"/>
        <end position="395"/>
    </location>
</feature>
<keyword evidence="6 8" id="KW-0472">Membrane</keyword>
<name>A0A8J0QRF0_XENTR</name>
<keyword evidence="7" id="KW-0012">Acyltransferase</keyword>
<proteinExistence type="predicted"/>
<dbReference type="InterPro" id="IPR004299">
    <property type="entry name" value="MBOAT_fam"/>
</dbReference>
<dbReference type="OMA" id="MDWLQLF"/>
<gene>
    <name evidence="10 11" type="primary">mboat4</name>
</gene>
<dbReference type="RefSeq" id="XP_002936505.2">
    <property type="nucleotide sequence ID" value="XM_002936459.4"/>
</dbReference>
<dbReference type="AGR" id="Xenbase:XB-GENE-1018406"/>
<dbReference type="GO" id="GO:0005789">
    <property type="term" value="C:endoplasmic reticulum membrane"/>
    <property type="evidence" value="ECO:0000318"/>
    <property type="project" value="GO_Central"/>
</dbReference>
<evidence type="ECO:0000313" key="9">
    <source>
        <dbReference type="Proteomes" id="UP000008143"/>
    </source>
</evidence>
<keyword evidence="9" id="KW-1185">Reference proteome</keyword>
<feature type="transmembrane region" description="Helical" evidence="8">
    <location>
        <begin position="114"/>
        <end position="134"/>
    </location>
</feature>
<evidence type="ECO:0000256" key="6">
    <source>
        <dbReference type="ARBA" id="ARBA00023136"/>
    </source>
</evidence>
<evidence type="ECO:0000256" key="1">
    <source>
        <dbReference type="ARBA" id="ARBA00004477"/>
    </source>
</evidence>
<evidence type="ECO:0000256" key="2">
    <source>
        <dbReference type="ARBA" id="ARBA00022679"/>
    </source>
</evidence>
<dbReference type="InterPro" id="IPR049941">
    <property type="entry name" value="LPLAT_7/PORCN-like"/>
</dbReference>
<comment type="subcellular location">
    <subcellularLocation>
        <location evidence="1">Endoplasmic reticulum membrane</location>
        <topology evidence="1">Multi-pass membrane protein</topology>
    </subcellularLocation>
</comment>
<dbReference type="Xenbase" id="XB-GENE-1018406">
    <property type="gene designation" value="mboat4"/>
</dbReference>
<dbReference type="GO" id="GO:0016412">
    <property type="term" value="F:serine O-acyltransferase activity"/>
    <property type="evidence" value="ECO:0000318"/>
    <property type="project" value="GO_Central"/>
</dbReference>
<feature type="transmembrane region" description="Helical" evidence="8">
    <location>
        <begin position="401"/>
        <end position="423"/>
    </location>
</feature>
<feature type="transmembrane region" description="Helical" evidence="8">
    <location>
        <begin position="207"/>
        <end position="225"/>
    </location>
</feature>
<feature type="transmembrane region" description="Helical" evidence="8">
    <location>
        <begin position="154"/>
        <end position="176"/>
    </location>
</feature>
<accession>A0A8J0QRF0</accession>
<dbReference type="Pfam" id="PF03062">
    <property type="entry name" value="MBOAT"/>
    <property type="match status" value="1"/>
</dbReference>
<evidence type="ECO:0000313" key="11">
    <source>
        <dbReference type="Xenbase" id="XB-GENE-1018406"/>
    </source>
</evidence>
<evidence type="ECO:0000256" key="7">
    <source>
        <dbReference type="ARBA" id="ARBA00023315"/>
    </source>
</evidence>
<dbReference type="Proteomes" id="UP000008143">
    <property type="component" value="Chromosome 1"/>
</dbReference>
<feature type="transmembrane region" description="Helical" evidence="8">
    <location>
        <begin position="237"/>
        <end position="256"/>
    </location>
</feature>
<dbReference type="AlphaFoldDB" id="A0A8J0QRF0"/>
<organism evidence="9 10">
    <name type="scientific">Xenopus tropicalis</name>
    <name type="common">Western clawed frog</name>
    <name type="synonym">Silurana tropicalis</name>
    <dbReference type="NCBI Taxonomy" id="8364"/>
    <lineage>
        <taxon>Eukaryota</taxon>
        <taxon>Metazoa</taxon>
        <taxon>Chordata</taxon>
        <taxon>Craniata</taxon>
        <taxon>Vertebrata</taxon>
        <taxon>Euteleostomi</taxon>
        <taxon>Amphibia</taxon>
        <taxon>Batrachia</taxon>
        <taxon>Anura</taxon>
        <taxon>Pipoidea</taxon>
        <taxon>Pipidae</taxon>
        <taxon>Xenopodinae</taxon>
        <taxon>Xenopus</taxon>
        <taxon>Silurana</taxon>
    </lineage>
</organism>
<dbReference type="GO" id="GO:0030258">
    <property type="term" value="P:lipid modification"/>
    <property type="evidence" value="ECO:0000318"/>
    <property type="project" value="GO_Central"/>
</dbReference>
<reference evidence="10" key="1">
    <citation type="submission" date="2025-08" db="UniProtKB">
        <authorList>
            <consortium name="RefSeq"/>
        </authorList>
    </citation>
    <scope>IDENTIFICATION</scope>
    <source>
        <strain evidence="10">Nigerian</strain>
        <tissue evidence="10">Liver and blood</tissue>
    </source>
</reference>
<evidence type="ECO:0000256" key="8">
    <source>
        <dbReference type="SAM" id="Phobius"/>
    </source>
</evidence>
<dbReference type="OrthoDB" id="286734at2759"/>
<keyword evidence="2" id="KW-0808">Transferase</keyword>
<feature type="transmembrane region" description="Helical" evidence="8">
    <location>
        <begin position="40"/>
        <end position="71"/>
    </location>
</feature>
<feature type="transmembrane region" description="Helical" evidence="8">
    <location>
        <begin position="333"/>
        <end position="353"/>
    </location>
</feature>
<feature type="transmembrane region" description="Helical" evidence="8">
    <location>
        <begin position="7"/>
        <end position="28"/>
    </location>
</feature>
<dbReference type="PANTHER" id="PTHR13906">
    <property type="entry name" value="PORCUPINE"/>
    <property type="match status" value="1"/>
</dbReference>
<protein>
    <submittedName>
        <fullName evidence="10">Ghrelin O-acyltransferase</fullName>
    </submittedName>
</protein>
<evidence type="ECO:0000256" key="4">
    <source>
        <dbReference type="ARBA" id="ARBA00022824"/>
    </source>
</evidence>
<evidence type="ECO:0000313" key="10">
    <source>
        <dbReference type="RefSeq" id="XP_002936505.2"/>
    </source>
</evidence>
<dbReference type="KEGG" id="xtr:100487840"/>
<dbReference type="PANTHER" id="PTHR13906:SF3">
    <property type="entry name" value="GHRELIN O-ACYLTRANSFERASE"/>
    <property type="match status" value="1"/>
</dbReference>
<dbReference type="CTD" id="619373"/>
<keyword evidence="4" id="KW-0256">Endoplasmic reticulum</keyword>